<protein>
    <submittedName>
        <fullName evidence="1">Uu.00g008520.m01.CDS01</fullName>
    </submittedName>
</protein>
<organism evidence="1 2">
    <name type="scientific">Anthostomella pinea</name>
    <dbReference type="NCBI Taxonomy" id="933095"/>
    <lineage>
        <taxon>Eukaryota</taxon>
        <taxon>Fungi</taxon>
        <taxon>Dikarya</taxon>
        <taxon>Ascomycota</taxon>
        <taxon>Pezizomycotina</taxon>
        <taxon>Sordariomycetes</taxon>
        <taxon>Xylariomycetidae</taxon>
        <taxon>Xylariales</taxon>
        <taxon>Xylariaceae</taxon>
        <taxon>Anthostomella</taxon>
    </lineage>
</organism>
<proteinExistence type="predicted"/>
<accession>A0AAI8VYF7</accession>
<sequence>MRGQRRICECTQRLKEGVEVIGEISDGNSEDIQELRLGQIEFEKAGDQGALHSRLGQQFQTLWYTSDGIDTKEIWARLLTLQSPFSRLRNT</sequence>
<dbReference type="Proteomes" id="UP001295740">
    <property type="component" value="Unassembled WGS sequence"/>
</dbReference>
<evidence type="ECO:0000313" key="2">
    <source>
        <dbReference type="Proteomes" id="UP001295740"/>
    </source>
</evidence>
<keyword evidence="2" id="KW-1185">Reference proteome</keyword>
<comment type="caution">
    <text evidence="1">The sequence shown here is derived from an EMBL/GenBank/DDBJ whole genome shotgun (WGS) entry which is preliminary data.</text>
</comment>
<dbReference type="EMBL" id="CAUWAG010000020">
    <property type="protein sequence ID" value="CAJ2512733.1"/>
    <property type="molecule type" value="Genomic_DNA"/>
</dbReference>
<evidence type="ECO:0000313" key="1">
    <source>
        <dbReference type="EMBL" id="CAJ2512733.1"/>
    </source>
</evidence>
<reference evidence="1" key="1">
    <citation type="submission" date="2023-10" db="EMBL/GenBank/DDBJ databases">
        <authorList>
            <person name="Hackl T."/>
        </authorList>
    </citation>
    <scope>NUCLEOTIDE SEQUENCE</scope>
</reference>
<gene>
    <name evidence="1" type="ORF">KHLLAP_LOCUS13201</name>
</gene>
<name>A0AAI8VYF7_9PEZI</name>
<dbReference type="AlphaFoldDB" id="A0AAI8VYF7"/>